<evidence type="ECO:0000313" key="3">
    <source>
        <dbReference type="Proteomes" id="UP001163828"/>
    </source>
</evidence>
<protein>
    <recommendedName>
        <fullName evidence="1">HNH nuclease domain-containing protein</fullName>
    </recommendedName>
</protein>
<reference evidence="2" key="1">
    <citation type="submission" date="2022-08" db="EMBL/GenBank/DDBJ databases">
        <authorList>
            <consortium name="DOE Joint Genome Institute"/>
            <person name="Min B."/>
            <person name="Riley R."/>
            <person name="Sierra-Patev S."/>
            <person name="Naranjo-Ortiz M."/>
            <person name="Looney B."/>
            <person name="Konkel Z."/>
            <person name="Slot J.C."/>
            <person name="Sakamoto Y."/>
            <person name="Steenwyk J.L."/>
            <person name="Rokas A."/>
            <person name="Carro J."/>
            <person name="Camarero S."/>
            <person name="Ferreira P."/>
            <person name="Molpeceres G."/>
            <person name="Ruiz-Duenas F.J."/>
            <person name="Serrano A."/>
            <person name="Henrissat B."/>
            <person name="Drula E."/>
            <person name="Hughes K.W."/>
            <person name="Mata J.L."/>
            <person name="Ishikawa N.K."/>
            <person name="Vargas-Isla R."/>
            <person name="Ushijima S."/>
            <person name="Smith C.A."/>
            <person name="Ahrendt S."/>
            <person name="Andreopoulos W."/>
            <person name="He G."/>
            <person name="Labutti K."/>
            <person name="Lipzen A."/>
            <person name="Ng V."/>
            <person name="Sandor L."/>
            <person name="Barry K."/>
            <person name="Martinez A.T."/>
            <person name="Xiao Y."/>
            <person name="Gibbons J.G."/>
            <person name="Terashima K."/>
            <person name="Hibbett D.S."/>
            <person name="Grigoriev I.V."/>
        </authorList>
    </citation>
    <scope>NUCLEOTIDE SEQUENCE</scope>
    <source>
        <strain evidence="2">TFB10827</strain>
    </source>
</reference>
<feature type="domain" description="HNH nuclease" evidence="1">
    <location>
        <begin position="155"/>
        <end position="243"/>
    </location>
</feature>
<dbReference type="Proteomes" id="UP001163828">
    <property type="component" value="Unassembled WGS sequence"/>
</dbReference>
<dbReference type="EMBL" id="MU790827">
    <property type="protein sequence ID" value="KAJ3992746.1"/>
    <property type="molecule type" value="Genomic_DNA"/>
</dbReference>
<comment type="caution">
    <text evidence="2">The sequence shown here is derived from an EMBL/GenBank/DDBJ whole genome shotgun (WGS) entry which is preliminary data.</text>
</comment>
<sequence length="350" mass="38447">MKGVPLPSLDEARQHLQRHLVSEPASRLEAHALSTYNICLELQGSATQEADVIHARVLGYLLLNAPSFTALDGIMNAIHSCGGSPSALSDLGKAFLLYFIRHFLKSKGRTPNSSSHTSRSSFDEDKEELASLINKASTDHRTAKSQALIRDRYRCMITGIYDRGAPESILSQTMRETQPTAHLACAHIVPHYVDQTKKKAYSASVLAVLKRFGYDVELINGNKVHSLFNIMTLSHDVHDAFDRLELWLEATNQVNRYRVATASKFIVAGGLPEFIEFTSSHPKLPLPSPDLLALHAVCAKVAHLSGAGEYVEQLDRDVEELCVLAADGQSFQTLEYALMRATPGIIDVGG</sequence>
<name>A0ABQ8Q4T2_9AGAR</name>
<dbReference type="Pfam" id="PF13391">
    <property type="entry name" value="HNH_2"/>
    <property type="match status" value="1"/>
</dbReference>
<accession>A0ABQ8Q4T2</accession>
<evidence type="ECO:0000313" key="2">
    <source>
        <dbReference type="EMBL" id="KAJ3992746.1"/>
    </source>
</evidence>
<dbReference type="InterPro" id="IPR003615">
    <property type="entry name" value="HNH_nuc"/>
</dbReference>
<gene>
    <name evidence="2" type="ORF">F5050DRAFT_1786810</name>
</gene>
<keyword evidence="3" id="KW-1185">Reference proteome</keyword>
<evidence type="ECO:0000259" key="1">
    <source>
        <dbReference type="Pfam" id="PF13391"/>
    </source>
</evidence>
<organism evidence="2 3">
    <name type="scientific">Lentinula boryana</name>
    <dbReference type="NCBI Taxonomy" id="40481"/>
    <lineage>
        <taxon>Eukaryota</taxon>
        <taxon>Fungi</taxon>
        <taxon>Dikarya</taxon>
        <taxon>Basidiomycota</taxon>
        <taxon>Agaricomycotina</taxon>
        <taxon>Agaricomycetes</taxon>
        <taxon>Agaricomycetidae</taxon>
        <taxon>Agaricales</taxon>
        <taxon>Marasmiineae</taxon>
        <taxon>Omphalotaceae</taxon>
        <taxon>Lentinula</taxon>
    </lineage>
</organism>
<proteinExistence type="predicted"/>